<organism evidence="3 4">
    <name type="scientific">Ottowia cancrivicina</name>
    <dbReference type="NCBI Taxonomy" id="3040346"/>
    <lineage>
        <taxon>Bacteria</taxon>
        <taxon>Pseudomonadati</taxon>
        <taxon>Pseudomonadota</taxon>
        <taxon>Betaproteobacteria</taxon>
        <taxon>Burkholderiales</taxon>
        <taxon>Comamonadaceae</taxon>
        <taxon>Ottowia</taxon>
    </lineage>
</organism>
<dbReference type="EMBL" id="JARVII010000017">
    <property type="protein sequence ID" value="MDG9699819.1"/>
    <property type="molecule type" value="Genomic_DNA"/>
</dbReference>
<feature type="region of interest" description="Disordered" evidence="2">
    <location>
        <begin position="1"/>
        <end position="33"/>
    </location>
</feature>
<evidence type="ECO:0000256" key="2">
    <source>
        <dbReference type="SAM" id="MobiDB-lite"/>
    </source>
</evidence>
<comment type="similarity">
    <text evidence="1">Belongs to the bactofilin family.</text>
</comment>
<proteinExistence type="inferred from homology"/>
<reference evidence="3 4" key="1">
    <citation type="submission" date="2023-04" db="EMBL/GenBank/DDBJ databases">
        <title>Ottowia paracancer sp. nov., isolated from human stomach.</title>
        <authorList>
            <person name="Song Y."/>
        </authorList>
    </citation>
    <scope>NUCLEOTIDE SEQUENCE [LARGE SCALE GENOMIC DNA]</scope>
    <source>
        <strain evidence="3 4">10c7w1</strain>
    </source>
</reference>
<evidence type="ECO:0000313" key="3">
    <source>
        <dbReference type="EMBL" id="MDG9699819.1"/>
    </source>
</evidence>
<sequence>MALSFGKRENESQPTPVRPLGAAPAASPVQPLGAHAASQAAQAAADNGARLTVGANIKLKGVEITDCDTLAVEGTVEATINARVIQIADKGAFKGTAEIDTAEIRGLFEGTLTVRQKLIIYPTGKVTGKVRYGKIVIEEGGQLSGEITADAQAGKS</sequence>
<keyword evidence="4" id="KW-1185">Reference proteome</keyword>
<dbReference type="PANTHER" id="PTHR35024">
    <property type="entry name" value="HYPOTHETICAL CYTOSOLIC PROTEIN"/>
    <property type="match status" value="1"/>
</dbReference>
<protein>
    <submittedName>
        <fullName evidence="3">Polymer-forming cytoskeletal protein</fullName>
    </submittedName>
</protein>
<dbReference type="InterPro" id="IPR007607">
    <property type="entry name" value="BacA/B"/>
</dbReference>
<dbReference type="Pfam" id="PF04519">
    <property type="entry name" value="Bactofilin"/>
    <property type="match status" value="1"/>
</dbReference>
<dbReference type="RefSeq" id="WP_050715180.1">
    <property type="nucleotide sequence ID" value="NZ_JARVII010000017.1"/>
</dbReference>
<dbReference type="PANTHER" id="PTHR35024:SF4">
    <property type="entry name" value="POLYMER-FORMING CYTOSKELETAL PROTEIN"/>
    <property type="match status" value="1"/>
</dbReference>
<gene>
    <name evidence="3" type="ORF">QB898_08880</name>
</gene>
<evidence type="ECO:0000256" key="1">
    <source>
        <dbReference type="ARBA" id="ARBA00044755"/>
    </source>
</evidence>
<feature type="compositionally biased region" description="Basic and acidic residues" evidence="2">
    <location>
        <begin position="1"/>
        <end position="11"/>
    </location>
</feature>
<accession>A0AAW6RLR3</accession>
<dbReference type="AlphaFoldDB" id="A0AAW6RLR3"/>
<comment type="caution">
    <text evidence="3">The sequence shown here is derived from an EMBL/GenBank/DDBJ whole genome shotgun (WGS) entry which is preliminary data.</text>
</comment>
<evidence type="ECO:0000313" key="4">
    <source>
        <dbReference type="Proteomes" id="UP001237156"/>
    </source>
</evidence>
<dbReference type="Proteomes" id="UP001237156">
    <property type="component" value="Unassembled WGS sequence"/>
</dbReference>
<name>A0AAW6RLR3_9BURK</name>